<comment type="caution">
    <text evidence="1">The sequence shown here is derived from an EMBL/GenBank/DDBJ whole genome shotgun (WGS) entry which is preliminary data.</text>
</comment>
<reference evidence="1 2" key="1">
    <citation type="submission" date="2024-08" db="EMBL/GenBank/DDBJ databases">
        <title>Whole-genome sequencing of halo(alkali)philic microorganisms from hypersaline lakes.</title>
        <authorList>
            <person name="Sorokin D.Y."/>
            <person name="Merkel A.Y."/>
            <person name="Messina E."/>
            <person name="Yakimov M."/>
        </authorList>
    </citation>
    <scope>NUCLEOTIDE SEQUENCE [LARGE SCALE GENOMIC DNA]</scope>
    <source>
        <strain evidence="1 2">AB-hyl4</strain>
    </source>
</reference>
<keyword evidence="2" id="KW-1185">Reference proteome</keyword>
<gene>
    <name evidence="1" type="ORF">ACERK3_18660</name>
</gene>
<proteinExistence type="predicted"/>
<sequence>MPSPIVCICSGRWWQPAQPVYEPYRDAVPDTLPHKFNRLRKSAGETSGRRSADLATTCRDAGLSSPLCFDELRAGERRVLAETETEGFARQVSSRADAE</sequence>
<dbReference type="RefSeq" id="WP_425347218.1">
    <property type="nucleotide sequence ID" value="NZ_JBGUBD010000018.1"/>
</dbReference>
<organism evidence="1 2">
    <name type="scientific">Natronomicrosphaera hydrolytica</name>
    <dbReference type="NCBI Taxonomy" id="3242702"/>
    <lineage>
        <taxon>Bacteria</taxon>
        <taxon>Pseudomonadati</taxon>
        <taxon>Planctomycetota</taxon>
        <taxon>Phycisphaerae</taxon>
        <taxon>Phycisphaerales</taxon>
        <taxon>Phycisphaeraceae</taxon>
        <taxon>Natronomicrosphaera</taxon>
    </lineage>
</organism>
<evidence type="ECO:0000313" key="2">
    <source>
        <dbReference type="Proteomes" id="UP001575105"/>
    </source>
</evidence>
<name>A0ABV4U9L2_9BACT</name>
<accession>A0ABV4U9L2</accession>
<evidence type="ECO:0000313" key="1">
    <source>
        <dbReference type="EMBL" id="MFA9480300.1"/>
    </source>
</evidence>
<dbReference type="Proteomes" id="UP001575105">
    <property type="component" value="Unassembled WGS sequence"/>
</dbReference>
<protein>
    <submittedName>
        <fullName evidence="1">Uncharacterized protein</fullName>
    </submittedName>
</protein>
<dbReference type="EMBL" id="JBGUBD010000018">
    <property type="protein sequence ID" value="MFA9480300.1"/>
    <property type="molecule type" value="Genomic_DNA"/>
</dbReference>